<dbReference type="EMBL" id="CM039428">
    <property type="protein sequence ID" value="KAI4352558.1"/>
    <property type="molecule type" value="Genomic_DNA"/>
</dbReference>
<dbReference type="Proteomes" id="UP000828941">
    <property type="component" value="Chromosome 3"/>
</dbReference>
<proteinExistence type="predicted"/>
<comment type="caution">
    <text evidence="1">The sequence shown here is derived from an EMBL/GenBank/DDBJ whole genome shotgun (WGS) entry which is preliminary data.</text>
</comment>
<keyword evidence="2" id="KW-1185">Reference proteome</keyword>
<evidence type="ECO:0000313" key="2">
    <source>
        <dbReference type="Proteomes" id="UP000828941"/>
    </source>
</evidence>
<reference evidence="1 2" key="1">
    <citation type="journal article" date="2022" name="DNA Res.">
        <title>Chromosomal-level genome assembly of the orchid tree Bauhinia variegata (Leguminosae; Cercidoideae) supports the allotetraploid origin hypothesis of Bauhinia.</title>
        <authorList>
            <person name="Zhong Y."/>
            <person name="Chen Y."/>
            <person name="Zheng D."/>
            <person name="Pang J."/>
            <person name="Liu Y."/>
            <person name="Luo S."/>
            <person name="Meng S."/>
            <person name="Qian L."/>
            <person name="Wei D."/>
            <person name="Dai S."/>
            <person name="Zhou R."/>
        </authorList>
    </citation>
    <scope>NUCLEOTIDE SEQUENCE [LARGE SCALE GENOMIC DNA]</scope>
    <source>
        <strain evidence="1">BV-YZ2020</strain>
    </source>
</reference>
<organism evidence="1 2">
    <name type="scientific">Bauhinia variegata</name>
    <name type="common">Purple orchid tree</name>
    <name type="synonym">Phanera variegata</name>
    <dbReference type="NCBI Taxonomy" id="167791"/>
    <lineage>
        <taxon>Eukaryota</taxon>
        <taxon>Viridiplantae</taxon>
        <taxon>Streptophyta</taxon>
        <taxon>Embryophyta</taxon>
        <taxon>Tracheophyta</taxon>
        <taxon>Spermatophyta</taxon>
        <taxon>Magnoliopsida</taxon>
        <taxon>eudicotyledons</taxon>
        <taxon>Gunneridae</taxon>
        <taxon>Pentapetalae</taxon>
        <taxon>rosids</taxon>
        <taxon>fabids</taxon>
        <taxon>Fabales</taxon>
        <taxon>Fabaceae</taxon>
        <taxon>Cercidoideae</taxon>
        <taxon>Cercideae</taxon>
        <taxon>Bauhiniinae</taxon>
        <taxon>Bauhinia</taxon>
    </lineage>
</organism>
<sequence length="291" mass="31983">MGRNICILIAPKQLVSAKDTVKRTPVLSQKYSFPLHFLKHLLSRFSFLKMALLSFLLLSFLSLASYANGYGYGGWINAHATFYGGSDASGTMGGACGYGNLYSQGYGTNTAALSTALFNNGLSCGACYEIRCVNDPQWCLPGSIVVTATNFCPPGGWCDPPNHHFDLSQPIFQHIAQYRAGIVPVIYRRVRCRRSSGIRFTINGHSYFNLVLVTNVGGAGDVHSVAIKGSRTRWQTMSRNWGQNWQSNSYLNGQALSFLVTASDGRSIVSYNVAPASWSFGQTYTGRQFRY</sequence>
<accession>A0ACB9PVS3</accession>
<gene>
    <name evidence="1" type="ORF">L6164_006795</name>
</gene>
<name>A0ACB9PVS3_BAUVA</name>
<evidence type="ECO:0000313" key="1">
    <source>
        <dbReference type="EMBL" id="KAI4352558.1"/>
    </source>
</evidence>
<protein>
    <submittedName>
        <fullName evidence="1">Uncharacterized protein</fullName>
    </submittedName>
</protein>